<reference evidence="2" key="1">
    <citation type="submission" date="2016-11" db="EMBL/GenBank/DDBJ databases">
        <authorList>
            <person name="Varghese N."/>
            <person name="Submissions S."/>
        </authorList>
    </citation>
    <scope>NUCLEOTIDE SEQUENCE [LARGE SCALE GENOMIC DNA]</scope>
    <source>
        <strain evidence="2">DSM 21264</strain>
    </source>
</reference>
<proteinExistence type="predicted"/>
<dbReference type="EMBL" id="FQUH01000013">
    <property type="protein sequence ID" value="SHF60076.1"/>
    <property type="molecule type" value="Genomic_DNA"/>
</dbReference>
<dbReference type="RefSeq" id="WP_072960367.1">
    <property type="nucleotide sequence ID" value="NZ_FQUH01000013.1"/>
</dbReference>
<accession>A0A1M5CZF0</accession>
<sequence length="326" mass="38659">MNILFICPNWSGLATPIIDEMSRQGHYVTHLDHSDLSKFQYIDTCHRVMSKLYSKLSGLNYKHKQTEVQIEQMLTSFFIGRDKYDVVIMTDPNLFNRHHLEILKSNTATLVATLWDSLRKSPDNADNLDMFDFVFSYDDIDCKESGFIKINNYLDPTWNAIFHYDECKYDLFSIMYFTKERYQHVRKILDANPWLNPNIIFYCDHPRKMNYIKDHRIKSTDKLILGEDLARCISESKGILDVLQGEQSGLSFRIYESIGYQRKLVTTNSYIRNYDIYNPNNIAIIKDDYKIQNDFFNKPYESIDSDVIYKYTLEQWVKKIMSKIAY</sequence>
<evidence type="ECO:0000313" key="1">
    <source>
        <dbReference type="EMBL" id="SHF60076.1"/>
    </source>
</evidence>
<organism evidence="1 2">
    <name type="scientific">Vibrio gazogenes DSM 21264 = NBRC 103151</name>
    <dbReference type="NCBI Taxonomy" id="1123492"/>
    <lineage>
        <taxon>Bacteria</taxon>
        <taxon>Pseudomonadati</taxon>
        <taxon>Pseudomonadota</taxon>
        <taxon>Gammaproteobacteria</taxon>
        <taxon>Vibrionales</taxon>
        <taxon>Vibrionaceae</taxon>
        <taxon>Vibrio</taxon>
    </lineage>
</organism>
<gene>
    <name evidence="1" type="ORF">SAMN02745781_02706</name>
</gene>
<dbReference type="Proteomes" id="UP000184159">
    <property type="component" value="Unassembled WGS sequence"/>
</dbReference>
<keyword evidence="2" id="KW-1185">Reference proteome</keyword>
<dbReference type="AlphaFoldDB" id="A0A1M5CZF0"/>
<evidence type="ECO:0000313" key="2">
    <source>
        <dbReference type="Proteomes" id="UP000184159"/>
    </source>
</evidence>
<name>A0A1M5CZF0_VIBGA</name>
<protein>
    <submittedName>
        <fullName evidence="1">Uncharacterized protein</fullName>
    </submittedName>
</protein>